<evidence type="ECO:0000256" key="2">
    <source>
        <dbReference type="ARBA" id="ARBA00022676"/>
    </source>
</evidence>
<keyword evidence="2 5" id="KW-0328">Glycosyltransferase</keyword>
<evidence type="ECO:0000259" key="4">
    <source>
        <dbReference type="Pfam" id="PF00535"/>
    </source>
</evidence>
<dbReference type="RefSeq" id="WP_068204098.1">
    <property type="nucleotide sequence ID" value="NZ_CP014209.1"/>
</dbReference>
<dbReference type="InterPro" id="IPR001173">
    <property type="entry name" value="Glyco_trans_2-like"/>
</dbReference>
<organism evidence="5 6">
    <name type="scientific">Isoptericola dokdonensis DS-3</name>
    <dbReference type="NCBI Taxonomy" id="1300344"/>
    <lineage>
        <taxon>Bacteria</taxon>
        <taxon>Bacillati</taxon>
        <taxon>Actinomycetota</taxon>
        <taxon>Actinomycetes</taxon>
        <taxon>Micrococcales</taxon>
        <taxon>Promicromonosporaceae</taxon>
        <taxon>Isoptericola</taxon>
    </lineage>
</organism>
<dbReference type="InterPro" id="IPR029044">
    <property type="entry name" value="Nucleotide-diphossugar_trans"/>
</dbReference>
<dbReference type="PATRIC" id="fig|1300344.3.peg.3240"/>
<dbReference type="PANTHER" id="PTHR43685">
    <property type="entry name" value="GLYCOSYLTRANSFERASE"/>
    <property type="match status" value="1"/>
</dbReference>
<gene>
    <name evidence="5" type="primary">wfgD</name>
    <name evidence="5" type="ORF">I598_3221</name>
</gene>
<sequence length="319" mass="34547">MSADGPAGTAAGADSAAEVLVSVVIPAYEPGPDLRTAVRSVLAQSEADLEVLVVDDGSVRDVTWVAGLDPRVRVVRQPHAGVSTARNTGTAQARGEWVAFLDDDDVWEPDKLRLQLEQLAATGADLGHTAFVWTTEDAGGGTSSFERRYPRDLTYRRMLAGDHVCTSSVVVRRSVLVGAGGFAPGLDRAEDLDLWLRLLRSGARFAALDVPLLVYRTHAGGASADYDSTYRQRRRVLVEHLRAARRGHDAETVAAARRGLRRGRELSAAQAFDAARATAGAARARHLLRATTRHPRFVVESWRQARASRREARRLAAAS</sequence>
<keyword evidence="6" id="KW-1185">Reference proteome</keyword>
<dbReference type="CDD" id="cd00761">
    <property type="entry name" value="Glyco_tranf_GTA_type"/>
    <property type="match status" value="1"/>
</dbReference>
<dbReference type="EMBL" id="CP014209">
    <property type="protein sequence ID" value="ANC32731.1"/>
    <property type="molecule type" value="Genomic_DNA"/>
</dbReference>
<accession>A0A168FYG8</accession>
<dbReference type="EC" id="2.4.1.305" evidence="5"/>
<evidence type="ECO:0000313" key="5">
    <source>
        <dbReference type="EMBL" id="ANC32731.1"/>
    </source>
</evidence>
<feature type="domain" description="Glycosyltransferase 2-like" evidence="4">
    <location>
        <begin position="22"/>
        <end position="174"/>
    </location>
</feature>
<dbReference type="STRING" id="1300344.I598_3221"/>
<dbReference type="Gene3D" id="3.90.550.10">
    <property type="entry name" value="Spore Coat Polysaccharide Biosynthesis Protein SpsA, Chain A"/>
    <property type="match status" value="1"/>
</dbReference>
<dbReference type="AlphaFoldDB" id="A0A168FYG8"/>
<evidence type="ECO:0000256" key="1">
    <source>
        <dbReference type="ARBA" id="ARBA00006739"/>
    </source>
</evidence>
<dbReference type="OrthoDB" id="153025at2"/>
<protein>
    <submittedName>
        <fullName evidence="5">UDP-Glc:alpha-D-GlcNAc-diphosphoundecaprenol beta-1,3-glucosyltransferase WfgD</fullName>
        <ecNumber evidence="5">2.4.1.305</ecNumber>
    </submittedName>
</protein>
<dbReference type="Proteomes" id="UP000076794">
    <property type="component" value="Chromosome"/>
</dbReference>
<keyword evidence="3 5" id="KW-0808">Transferase</keyword>
<name>A0A168FYG8_9MICO</name>
<evidence type="ECO:0000256" key="3">
    <source>
        <dbReference type="ARBA" id="ARBA00022679"/>
    </source>
</evidence>
<dbReference type="InterPro" id="IPR050834">
    <property type="entry name" value="Glycosyltransf_2"/>
</dbReference>
<reference evidence="5 6" key="1">
    <citation type="submission" date="2016-01" db="EMBL/GenBank/DDBJ databases">
        <title>Complete genome sequence of a soil Actinobacterium, Isoptericola dokdonensis DS-3.</title>
        <authorList>
            <person name="Kwon S.-K."/>
            <person name="Kim J.F."/>
        </authorList>
    </citation>
    <scope>NUCLEOTIDE SEQUENCE [LARGE SCALE GENOMIC DNA]</scope>
    <source>
        <strain evidence="5 6">DS-3</strain>
    </source>
</reference>
<dbReference type="GO" id="GO:0016757">
    <property type="term" value="F:glycosyltransferase activity"/>
    <property type="evidence" value="ECO:0007669"/>
    <property type="project" value="UniProtKB-KW"/>
</dbReference>
<proteinExistence type="inferred from homology"/>
<dbReference type="KEGG" id="ido:I598_3221"/>
<dbReference type="Pfam" id="PF00535">
    <property type="entry name" value="Glycos_transf_2"/>
    <property type="match status" value="1"/>
</dbReference>
<dbReference type="SUPFAM" id="SSF53448">
    <property type="entry name" value="Nucleotide-diphospho-sugar transferases"/>
    <property type="match status" value="1"/>
</dbReference>
<evidence type="ECO:0000313" key="6">
    <source>
        <dbReference type="Proteomes" id="UP000076794"/>
    </source>
</evidence>
<comment type="similarity">
    <text evidence="1">Belongs to the glycosyltransferase 2 family.</text>
</comment>
<dbReference type="PANTHER" id="PTHR43685:SF5">
    <property type="entry name" value="GLYCOSYLTRANSFERASE EPSE-RELATED"/>
    <property type="match status" value="1"/>
</dbReference>